<feature type="compositionally biased region" description="Pro residues" evidence="1">
    <location>
        <begin position="207"/>
        <end position="216"/>
    </location>
</feature>
<evidence type="ECO:0000313" key="4">
    <source>
        <dbReference type="Proteomes" id="UP000829685"/>
    </source>
</evidence>
<dbReference type="AlphaFoldDB" id="A0A9Q0AQD5"/>
<dbReference type="SUPFAM" id="SSF46934">
    <property type="entry name" value="UBA-like"/>
    <property type="match status" value="1"/>
</dbReference>
<feature type="region of interest" description="Disordered" evidence="1">
    <location>
        <begin position="201"/>
        <end position="229"/>
    </location>
</feature>
<dbReference type="CDD" id="cd14372">
    <property type="entry name" value="CUE_Cue5p_like"/>
    <property type="match status" value="1"/>
</dbReference>
<gene>
    <name evidence="3" type="ORF">JX265_006706</name>
</gene>
<feature type="compositionally biased region" description="Low complexity" evidence="1">
    <location>
        <begin position="84"/>
        <end position="95"/>
    </location>
</feature>
<proteinExistence type="predicted"/>
<dbReference type="GO" id="GO:0006511">
    <property type="term" value="P:ubiquitin-dependent protein catabolic process"/>
    <property type="evidence" value="ECO:0007669"/>
    <property type="project" value="TreeGrafter"/>
</dbReference>
<dbReference type="GO" id="GO:0031624">
    <property type="term" value="F:ubiquitin conjugating enzyme binding"/>
    <property type="evidence" value="ECO:0007669"/>
    <property type="project" value="TreeGrafter"/>
</dbReference>
<dbReference type="InterPro" id="IPR003892">
    <property type="entry name" value="CUE"/>
</dbReference>
<evidence type="ECO:0000313" key="3">
    <source>
        <dbReference type="EMBL" id="KAI1869616.1"/>
    </source>
</evidence>
<evidence type="ECO:0000256" key="1">
    <source>
        <dbReference type="SAM" id="MobiDB-lite"/>
    </source>
</evidence>
<dbReference type="InterPro" id="IPR041807">
    <property type="entry name" value="Cue5/Don1_CUE"/>
</dbReference>
<feature type="compositionally biased region" description="Basic and acidic residues" evidence="1">
    <location>
        <begin position="335"/>
        <end position="351"/>
    </location>
</feature>
<accession>A0A9Q0AQD5</accession>
<name>A0A9Q0AQD5_9PEZI</name>
<dbReference type="GO" id="GO:0043130">
    <property type="term" value="F:ubiquitin binding"/>
    <property type="evidence" value="ECO:0007669"/>
    <property type="project" value="InterPro"/>
</dbReference>
<comment type="caution">
    <text evidence="3">The sequence shown here is derived from an EMBL/GenBank/DDBJ whole genome shotgun (WGS) entry which is preliminary data.</text>
</comment>
<dbReference type="InterPro" id="IPR009060">
    <property type="entry name" value="UBA-like_sf"/>
</dbReference>
<sequence length="498" mass="54063">MWSDDAEATLTLDPQPCHSGECLLLGCPSIPSSQEPHAQPAVSALLLRFRALLHRNPLPLPLSPRSARQPVAGMAAPTDTTKQTPTSSGPESPTTARPFEMDDDDVQETGVLGDDGTHQTSTTTSATPAAATTTTPSTGDEAAPPKPPRPSTESQKNQQILKEAFPDIEDGVIRAVLVASGGRVDPAFNALLSMSDPDAVQFEPRESAPPPQPPRPTGRAPMSQVEADELYARQLAEQFDNAGAYEARAHGQSRGQQPRRQATGLRPDEMYDREHSFIDDDLPIIRENLRKGFMETQTKVNSWFTTLKKRIDGEYDSEEDESQPSRRTQPGAPRRSGEGSRRSTDYERYDADPQVLSDDFAGIRLNPDGSSGNPNVYRPPPKSASPRPDGRKVAFKEGHDDIDDPYNVSPKLPPKDNTATPPAGGKASKWQPMSAVDPNPIAEHDPFSLGDSEDEKETKDKGSKETKPDDDSERLKKATADAMADSLMDDSKKGDATK</sequence>
<feature type="region of interest" description="Disordered" evidence="1">
    <location>
        <begin position="247"/>
        <end position="274"/>
    </location>
</feature>
<dbReference type="PANTHER" id="PTHR16461:SF5">
    <property type="entry name" value="TOLL-INTERACTING PROTEIN"/>
    <property type="match status" value="1"/>
</dbReference>
<feature type="compositionally biased region" description="Basic and acidic residues" evidence="1">
    <location>
        <begin position="489"/>
        <end position="498"/>
    </location>
</feature>
<protein>
    <recommendedName>
        <fullName evidence="2">CUE domain-containing protein</fullName>
    </recommendedName>
</protein>
<dbReference type="FunFam" id="1.10.8.10:FF:000064">
    <property type="entry name" value="Similar to CUE domain-containing protein"/>
    <property type="match status" value="1"/>
</dbReference>
<dbReference type="PROSITE" id="PS51140">
    <property type="entry name" value="CUE"/>
    <property type="match status" value="1"/>
</dbReference>
<dbReference type="Proteomes" id="UP000829685">
    <property type="component" value="Unassembled WGS sequence"/>
</dbReference>
<evidence type="ECO:0000259" key="2">
    <source>
        <dbReference type="PROSITE" id="PS51140"/>
    </source>
</evidence>
<dbReference type="EMBL" id="JAFIMR010000015">
    <property type="protein sequence ID" value="KAI1869616.1"/>
    <property type="molecule type" value="Genomic_DNA"/>
</dbReference>
<dbReference type="Gene3D" id="1.10.8.10">
    <property type="entry name" value="DNA helicase RuvA subunit, C-terminal domain"/>
    <property type="match status" value="1"/>
</dbReference>
<feature type="compositionally biased region" description="Basic and acidic residues" evidence="1">
    <location>
        <begin position="388"/>
        <end position="399"/>
    </location>
</feature>
<keyword evidence="4" id="KW-1185">Reference proteome</keyword>
<dbReference type="GO" id="GO:0005737">
    <property type="term" value="C:cytoplasm"/>
    <property type="evidence" value="ECO:0007669"/>
    <property type="project" value="TreeGrafter"/>
</dbReference>
<feature type="region of interest" description="Disordered" evidence="1">
    <location>
        <begin position="313"/>
        <end position="498"/>
    </location>
</feature>
<feature type="region of interest" description="Disordered" evidence="1">
    <location>
        <begin position="59"/>
        <end position="157"/>
    </location>
</feature>
<reference evidence="3" key="1">
    <citation type="submission" date="2021-03" db="EMBL/GenBank/DDBJ databases">
        <title>Revisited historic fungal species revealed as producer of novel bioactive compounds through whole genome sequencing and comparative genomics.</title>
        <authorList>
            <person name="Vignolle G.A."/>
            <person name="Hochenegger N."/>
            <person name="Mach R.L."/>
            <person name="Mach-Aigner A.R."/>
            <person name="Javad Rahimi M."/>
            <person name="Salim K.A."/>
            <person name="Chan C.M."/>
            <person name="Lim L.B.L."/>
            <person name="Cai F."/>
            <person name="Druzhinina I.S."/>
            <person name="U'Ren J.M."/>
            <person name="Derntl C."/>
        </authorList>
    </citation>
    <scope>NUCLEOTIDE SEQUENCE</scope>
    <source>
        <strain evidence="3">TUCIM 5799</strain>
    </source>
</reference>
<feature type="compositionally biased region" description="Low complexity" evidence="1">
    <location>
        <begin position="59"/>
        <end position="70"/>
    </location>
</feature>
<feature type="compositionally biased region" description="Low complexity" evidence="1">
    <location>
        <begin position="120"/>
        <end position="138"/>
    </location>
</feature>
<feature type="compositionally biased region" description="Basic and acidic residues" evidence="1">
    <location>
        <begin position="456"/>
        <end position="479"/>
    </location>
</feature>
<dbReference type="SMART" id="SM00546">
    <property type="entry name" value="CUE"/>
    <property type="match status" value="1"/>
</dbReference>
<dbReference type="Pfam" id="PF02845">
    <property type="entry name" value="CUE"/>
    <property type="match status" value="1"/>
</dbReference>
<dbReference type="PANTHER" id="PTHR16461">
    <property type="entry name" value="TOLL-INTERACTING PROTEIN"/>
    <property type="match status" value="1"/>
</dbReference>
<feature type="domain" description="CUE" evidence="2">
    <location>
        <begin position="153"/>
        <end position="196"/>
    </location>
</feature>
<organism evidence="3 4">
    <name type="scientific">Neoarthrinium moseri</name>
    <dbReference type="NCBI Taxonomy" id="1658444"/>
    <lineage>
        <taxon>Eukaryota</taxon>
        <taxon>Fungi</taxon>
        <taxon>Dikarya</taxon>
        <taxon>Ascomycota</taxon>
        <taxon>Pezizomycotina</taxon>
        <taxon>Sordariomycetes</taxon>
        <taxon>Xylariomycetidae</taxon>
        <taxon>Amphisphaeriales</taxon>
        <taxon>Apiosporaceae</taxon>
        <taxon>Neoarthrinium</taxon>
    </lineage>
</organism>